<dbReference type="GO" id="GO:0016410">
    <property type="term" value="F:N-acyltransferase activity"/>
    <property type="evidence" value="ECO:0007669"/>
    <property type="project" value="TreeGrafter"/>
</dbReference>
<gene>
    <name evidence="6" type="primary">Hrasls_2</name>
    <name evidence="6" type="ORF">MALELE_R15305</name>
</gene>
<dbReference type="GO" id="GO:0005737">
    <property type="term" value="C:cytoplasm"/>
    <property type="evidence" value="ECO:0007669"/>
    <property type="project" value="TreeGrafter"/>
</dbReference>
<accession>A0A7K6H9S5</accession>
<dbReference type="PANTHER" id="PTHR13943">
    <property type="entry name" value="HRAS-LIKE SUPPRESSOR - RELATED"/>
    <property type="match status" value="1"/>
</dbReference>
<dbReference type="InterPro" id="IPR007053">
    <property type="entry name" value="LRAT_dom"/>
</dbReference>
<name>A0A7K6H9S5_9PASS</name>
<evidence type="ECO:0000259" key="5">
    <source>
        <dbReference type="PROSITE" id="PS51934"/>
    </source>
</evidence>
<evidence type="ECO:0000256" key="1">
    <source>
        <dbReference type="ARBA" id="ARBA00007824"/>
    </source>
</evidence>
<dbReference type="Pfam" id="PF04970">
    <property type="entry name" value="LRAT"/>
    <property type="match status" value="1"/>
</dbReference>
<sequence>ISSLPNTGKNLAQTLGLRSVPEYIRNVKKQLLKDMVGNDEWRVNNKYDQDQAPLPVREIIRRAEDYNGKKLAYRVFGSNCEDFVTLLRYGDQVS</sequence>
<dbReference type="Proteomes" id="UP000564407">
    <property type="component" value="Unassembled WGS sequence"/>
</dbReference>
<dbReference type="EMBL" id="VZRP01024731">
    <property type="protein sequence ID" value="NWV72346.1"/>
    <property type="molecule type" value="Genomic_DNA"/>
</dbReference>
<keyword evidence="4" id="KW-0443">Lipid metabolism</keyword>
<dbReference type="GO" id="GO:0070292">
    <property type="term" value="P:N-acylphosphatidylethanolamine metabolic process"/>
    <property type="evidence" value="ECO:0007669"/>
    <property type="project" value="TreeGrafter"/>
</dbReference>
<feature type="domain" description="LRAT" evidence="5">
    <location>
        <begin position="1"/>
        <end position="94"/>
    </location>
</feature>
<evidence type="ECO:0000313" key="6">
    <source>
        <dbReference type="EMBL" id="NWV72346.1"/>
    </source>
</evidence>
<keyword evidence="7" id="KW-1185">Reference proteome</keyword>
<dbReference type="GO" id="GO:0008970">
    <property type="term" value="F:phospholipase A1 activity"/>
    <property type="evidence" value="ECO:0007669"/>
    <property type="project" value="TreeGrafter"/>
</dbReference>
<proteinExistence type="inferred from homology"/>
<evidence type="ECO:0000313" key="7">
    <source>
        <dbReference type="Proteomes" id="UP000564407"/>
    </source>
</evidence>
<keyword evidence="3" id="KW-0378">Hydrolase</keyword>
<comment type="similarity">
    <text evidence="1">Belongs to the H-rev107 family.</text>
</comment>
<dbReference type="InterPro" id="IPR051496">
    <property type="entry name" value="H-rev107_PLA/AT"/>
</dbReference>
<dbReference type="PROSITE" id="PS51934">
    <property type="entry name" value="LRAT"/>
    <property type="match status" value="1"/>
</dbReference>
<evidence type="ECO:0000256" key="3">
    <source>
        <dbReference type="ARBA" id="ARBA00022801"/>
    </source>
</evidence>
<reference evidence="6 7" key="1">
    <citation type="submission" date="2019-09" db="EMBL/GenBank/DDBJ databases">
        <title>Bird 10,000 Genomes (B10K) Project - Family phase.</title>
        <authorList>
            <person name="Zhang G."/>
        </authorList>
    </citation>
    <scope>NUCLEOTIDE SEQUENCE [LARGE SCALE GENOMIC DNA]</scope>
    <source>
        <strain evidence="6">B10K-DU-029-44</strain>
        <tissue evidence="6">Heart</tissue>
    </source>
</reference>
<protein>
    <submittedName>
        <fullName evidence="6">HRSL1 enzyme</fullName>
    </submittedName>
</protein>
<evidence type="ECO:0000256" key="2">
    <source>
        <dbReference type="ARBA" id="ARBA00022679"/>
    </source>
</evidence>
<organism evidence="6 7">
    <name type="scientific">Malurus elegans</name>
    <name type="common">Red-winged fairywren</name>
    <dbReference type="NCBI Taxonomy" id="720584"/>
    <lineage>
        <taxon>Eukaryota</taxon>
        <taxon>Metazoa</taxon>
        <taxon>Chordata</taxon>
        <taxon>Craniata</taxon>
        <taxon>Vertebrata</taxon>
        <taxon>Euteleostomi</taxon>
        <taxon>Archelosauria</taxon>
        <taxon>Archosauria</taxon>
        <taxon>Dinosauria</taxon>
        <taxon>Saurischia</taxon>
        <taxon>Theropoda</taxon>
        <taxon>Coelurosauria</taxon>
        <taxon>Aves</taxon>
        <taxon>Neognathae</taxon>
        <taxon>Neoaves</taxon>
        <taxon>Telluraves</taxon>
        <taxon>Australaves</taxon>
        <taxon>Passeriformes</taxon>
        <taxon>Meliphagoidea</taxon>
        <taxon>Maluridae</taxon>
        <taxon>Malurus</taxon>
    </lineage>
</organism>
<comment type="caution">
    <text evidence="6">The sequence shown here is derived from an EMBL/GenBank/DDBJ whole genome shotgun (WGS) entry which is preliminary data.</text>
</comment>
<dbReference type="AlphaFoldDB" id="A0A7K6H9S5"/>
<feature type="non-terminal residue" evidence="6">
    <location>
        <position position="94"/>
    </location>
</feature>
<dbReference type="Gene3D" id="3.90.1720.10">
    <property type="entry name" value="endopeptidase domain like (from Nostoc punctiforme)"/>
    <property type="match status" value="1"/>
</dbReference>
<feature type="non-terminal residue" evidence="6">
    <location>
        <position position="1"/>
    </location>
</feature>
<dbReference type="PANTHER" id="PTHR13943:SF37">
    <property type="entry name" value="PHOSPHOLIPASE A AND ACYLTRANSFERASE 1"/>
    <property type="match status" value="1"/>
</dbReference>
<keyword evidence="2" id="KW-0808">Transferase</keyword>
<evidence type="ECO:0000256" key="4">
    <source>
        <dbReference type="ARBA" id="ARBA00023098"/>
    </source>
</evidence>
<dbReference type="GO" id="GO:0004623">
    <property type="term" value="F:phospholipase A2 activity"/>
    <property type="evidence" value="ECO:0007669"/>
    <property type="project" value="TreeGrafter"/>
</dbReference>